<evidence type="ECO:0000313" key="11">
    <source>
        <dbReference type="Proteomes" id="UP000198510"/>
    </source>
</evidence>
<evidence type="ECO:0000256" key="1">
    <source>
        <dbReference type="ARBA" id="ARBA00004442"/>
    </source>
</evidence>
<reference evidence="10 11" key="1">
    <citation type="submission" date="2016-10" db="EMBL/GenBank/DDBJ databases">
        <authorList>
            <person name="de Groot N.N."/>
        </authorList>
    </citation>
    <scope>NUCLEOTIDE SEQUENCE [LARGE SCALE GENOMIC DNA]</scope>
    <source>
        <strain evidence="10 11">DSM 25186</strain>
    </source>
</reference>
<dbReference type="SUPFAM" id="SSF56954">
    <property type="entry name" value="Outer membrane efflux proteins (OEP)"/>
    <property type="match status" value="1"/>
</dbReference>
<dbReference type="InterPro" id="IPR003423">
    <property type="entry name" value="OMP_efflux"/>
</dbReference>
<evidence type="ECO:0000256" key="2">
    <source>
        <dbReference type="ARBA" id="ARBA00007613"/>
    </source>
</evidence>
<dbReference type="Gene3D" id="1.20.1600.10">
    <property type="entry name" value="Outer membrane efflux proteins (OEP)"/>
    <property type="match status" value="1"/>
</dbReference>
<keyword evidence="9" id="KW-0732">Signal</keyword>
<protein>
    <submittedName>
        <fullName evidence="10">Outer membrane protein</fullName>
    </submittedName>
</protein>
<gene>
    <name evidence="10" type="ORF">SAMN05421823_102743</name>
</gene>
<dbReference type="AlphaFoldDB" id="A0A1G9BXQ4"/>
<evidence type="ECO:0000256" key="7">
    <source>
        <dbReference type="ARBA" id="ARBA00023237"/>
    </source>
</evidence>
<feature type="signal peptide" evidence="9">
    <location>
        <begin position="1"/>
        <end position="19"/>
    </location>
</feature>
<dbReference type="GO" id="GO:0015562">
    <property type="term" value="F:efflux transmembrane transporter activity"/>
    <property type="evidence" value="ECO:0007669"/>
    <property type="project" value="InterPro"/>
</dbReference>
<dbReference type="GO" id="GO:0015288">
    <property type="term" value="F:porin activity"/>
    <property type="evidence" value="ECO:0007669"/>
    <property type="project" value="TreeGrafter"/>
</dbReference>
<dbReference type="STRING" id="1075417.SAMN05421823_102743"/>
<evidence type="ECO:0000256" key="8">
    <source>
        <dbReference type="SAM" id="Coils"/>
    </source>
</evidence>
<dbReference type="PANTHER" id="PTHR30026:SF20">
    <property type="entry name" value="OUTER MEMBRANE PROTEIN TOLC"/>
    <property type="match status" value="1"/>
</dbReference>
<dbReference type="GO" id="GO:1990281">
    <property type="term" value="C:efflux pump complex"/>
    <property type="evidence" value="ECO:0007669"/>
    <property type="project" value="TreeGrafter"/>
</dbReference>
<evidence type="ECO:0000256" key="3">
    <source>
        <dbReference type="ARBA" id="ARBA00022448"/>
    </source>
</evidence>
<feature type="coiled-coil region" evidence="8">
    <location>
        <begin position="343"/>
        <end position="402"/>
    </location>
</feature>
<keyword evidence="11" id="KW-1185">Reference proteome</keyword>
<keyword evidence="3" id="KW-0813">Transport</keyword>
<evidence type="ECO:0000256" key="9">
    <source>
        <dbReference type="SAM" id="SignalP"/>
    </source>
</evidence>
<comment type="similarity">
    <text evidence="2">Belongs to the outer membrane factor (OMF) (TC 1.B.17) family.</text>
</comment>
<keyword evidence="8" id="KW-0175">Coiled coil</keyword>
<dbReference type="InterPro" id="IPR051906">
    <property type="entry name" value="TolC-like"/>
</dbReference>
<accession>A0A1G9BXQ4</accession>
<comment type="subcellular location">
    <subcellularLocation>
        <location evidence="1">Cell outer membrane</location>
    </subcellularLocation>
</comment>
<organism evidence="10 11">
    <name type="scientific">Catalinimonas alkaloidigena</name>
    <dbReference type="NCBI Taxonomy" id="1075417"/>
    <lineage>
        <taxon>Bacteria</taxon>
        <taxon>Pseudomonadati</taxon>
        <taxon>Bacteroidota</taxon>
        <taxon>Cytophagia</taxon>
        <taxon>Cytophagales</taxon>
        <taxon>Catalimonadaceae</taxon>
        <taxon>Catalinimonas</taxon>
    </lineage>
</organism>
<keyword evidence="5" id="KW-0812">Transmembrane</keyword>
<keyword evidence="4" id="KW-1134">Transmembrane beta strand</keyword>
<feature type="chain" id="PRO_5011741694" evidence="9">
    <location>
        <begin position="20"/>
        <end position="454"/>
    </location>
</feature>
<evidence type="ECO:0000256" key="6">
    <source>
        <dbReference type="ARBA" id="ARBA00023136"/>
    </source>
</evidence>
<dbReference type="GO" id="GO:0009279">
    <property type="term" value="C:cell outer membrane"/>
    <property type="evidence" value="ECO:0007669"/>
    <property type="project" value="UniProtKB-SubCell"/>
</dbReference>
<keyword evidence="7" id="KW-0998">Cell outer membrane</keyword>
<dbReference type="PANTHER" id="PTHR30026">
    <property type="entry name" value="OUTER MEMBRANE PROTEIN TOLC"/>
    <property type="match status" value="1"/>
</dbReference>
<evidence type="ECO:0000256" key="4">
    <source>
        <dbReference type="ARBA" id="ARBA00022452"/>
    </source>
</evidence>
<evidence type="ECO:0000313" key="10">
    <source>
        <dbReference type="EMBL" id="SDK44251.1"/>
    </source>
</evidence>
<keyword evidence="6" id="KW-0472">Membrane</keyword>
<proteinExistence type="inferred from homology"/>
<dbReference type="EMBL" id="FNFO01000002">
    <property type="protein sequence ID" value="SDK44251.1"/>
    <property type="molecule type" value="Genomic_DNA"/>
</dbReference>
<dbReference type="OrthoDB" id="9811587at2"/>
<evidence type="ECO:0000256" key="5">
    <source>
        <dbReference type="ARBA" id="ARBA00022692"/>
    </source>
</evidence>
<name>A0A1G9BXQ4_9BACT</name>
<dbReference type="Proteomes" id="UP000198510">
    <property type="component" value="Unassembled WGS sequence"/>
</dbReference>
<feature type="coiled-coil region" evidence="8">
    <location>
        <begin position="33"/>
        <end position="60"/>
    </location>
</feature>
<dbReference type="Pfam" id="PF02321">
    <property type="entry name" value="OEP"/>
    <property type="match status" value="2"/>
</dbReference>
<sequence>MKKLFCLLLGTCVAFSAAAQTDTLTFEQAVRIARQQNLDLRLLENQLDLNEAQRAQAYANFLPSASLYSNAFRSKGLYFDQSTGRLFTTTLEQMNAGFTANLNLFQGFGRINQLRASQAQVIAQRKGIEQQRQQLVSLVAQNYLQVLLDRELVAIAQQNLDDQQQLETLLENYAEIGTRPITDYYNQRAQVKKLALQLIQAKNKYRVDQAQFIQLLQLPPTRPFYLSSPQSVENSIQLENNSLDLNEMYDLALQNRPDVQQQEKLIEAWQSNLQVQRASYMPTLSAFYEYATRYSTSVRQQNPAGEESVVPFDEQFWVRNPNTYYGLSLSIPIFSRYQTRTTVIRAKTQLREAQLNEEKLKRTIFTDIQTALLEYQAAVEQLDAAKISVEAAQLAYEAQNERFKLGAGDFVELYTANTNLVQAKSELAQARFANVFRKIMLDYQTGQLREDFIE</sequence>
<dbReference type="RefSeq" id="WP_089680642.1">
    <property type="nucleotide sequence ID" value="NZ_FNFO01000002.1"/>
</dbReference>